<dbReference type="Gene3D" id="3.40.630.10">
    <property type="entry name" value="Zn peptidases"/>
    <property type="match status" value="1"/>
</dbReference>
<gene>
    <name evidence="2" type="ORF">BGI42_00865</name>
</gene>
<dbReference type="GO" id="GO:0071713">
    <property type="term" value="F:para-aminobenzoyl-glutamate hydrolase activity"/>
    <property type="evidence" value="ECO:0007669"/>
    <property type="project" value="TreeGrafter"/>
</dbReference>
<dbReference type="InterPro" id="IPR017144">
    <property type="entry name" value="Xaa-Arg_dipeptidase"/>
</dbReference>
<dbReference type="GO" id="GO:0005737">
    <property type="term" value="C:cytoplasm"/>
    <property type="evidence" value="ECO:0007669"/>
    <property type="project" value="TreeGrafter"/>
</dbReference>
<dbReference type="PANTHER" id="PTHR30575:SF0">
    <property type="entry name" value="XAA-ARG DIPEPTIDASE"/>
    <property type="match status" value="1"/>
</dbReference>
<dbReference type="GO" id="GO:0046657">
    <property type="term" value="P:folic acid catabolic process"/>
    <property type="evidence" value="ECO:0007669"/>
    <property type="project" value="TreeGrafter"/>
</dbReference>
<name>A0A1D7XG76_9CLOT</name>
<comment type="similarity">
    <text evidence="1">Belongs to the peptidase M20A family.</text>
</comment>
<dbReference type="OrthoDB" id="9781032at2"/>
<dbReference type="Gene3D" id="3.30.70.360">
    <property type="match status" value="1"/>
</dbReference>
<protein>
    <recommendedName>
        <fullName evidence="1">Peptidase M20 domain-containing protein 2</fullName>
    </recommendedName>
</protein>
<proteinExistence type="inferred from homology"/>
<dbReference type="Proteomes" id="UP000094652">
    <property type="component" value="Chromosome"/>
</dbReference>
<dbReference type="EMBL" id="CP017253">
    <property type="protein sequence ID" value="AOR22361.1"/>
    <property type="molecule type" value="Genomic_DNA"/>
</dbReference>
<accession>A0A1D7XG76</accession>
<dbReference type="PANTHER" id="PTHR30575">
    <property type="entry name" value="PEPTIDASE M20"/>
    <property type="match status" value="1"/>
</dbReference>
<dbReference type="STRING" id="394958.BGI42_00865"/>
<dbReference type="InterPro" id="IPR052030">
    <property type="entry name" value="Peptidase_M20/M20A_hydrolases"/>
</dbReference>
<organism evidence="2 3">
    <name type="scientific">Clostridium taeniosporum</name>
    <dbReference type="NCBI Taxonomy" id="394958"/>
    <lineage>
        <taxon>Bacteria</taxon>
        <taxon>Bacillati</taxon>
        <taxon>Bacillota</taxon>
        <taxon>Clostridia</taxon>
        <taxon>Eubacteriales</taxon>
        <taxon>Clostridiaceae</taxon>
        <taxon>Clostridium</taxon>
    </lineage>
</organism>
<dbReference type="GO" id="GO:0016805">
    <property type="term" value="F:dipeptidase activity"/>
    <property type="evidence" value="ECO:0007669"/>
    <property type="project" value="InterPro"/>
</dbReference>
<evidence type="ECO:0000313" key="3">
    <source>
        <dbReference type="Proteomes" id="UP000094652"/>
    </source>
</evidence>
<sequence>MKQKMNSFIETCDKELIDLSSYLYNNPEESYAETNSSKYICDLLNKYNFEVTNNFLDISNSFVCKKGTGYPKICFLSEYDAVKGYGHITGHNALSTISIGAALALGSIVDKIGGSVIVIGCPGEYLGGTKAVMARQGVFDDIDVVMLAHPDVVTSESGTSSSIIPLSIQYSGTDGLAFLNQNTYTALDAVLLNLNILNSLQKGFPKNLDINSILSKGGYTPLLLPYEAEAKFYIRSNNYKTAEWADNKLRTIAKYISELTNLEYTASLYEPSNKELITNRTLNRLFSHNLKESGIIDIGKPRDIYAGLSLGDVSHKVPCIHPYIRITDDPNIKYGTKDFANATQSNFAHKQCKNASLALAYTGMDLIQNENLLNEVKTDFFNNKTI</sequence>
<keyword evidence="3" id="KW-1185">Reference proteome</keyword>
<dbReference type="PIRSF" id="PIRSF037226">
    <property type="entry name" value="Amidohydrolase_ACY1L2_prd"/>
    <property type="match status" value="1"/>
</dbReference>
<reference evidence="3" key="1">
    <citation type="submission" date="2016-09" db="EMBL/GenBank/DDBJ databases">
        <title>Genomics of Clostridium taeniosporum, an organism which forms endospores with ribbon-like appendages.</title>
        <authorList>
            <person name="Walker J.R."/>
        </authorList>
    </citation>
    <scope>NUCLEOTIDE SEQUENCE [LARGE SCALE GENOMIC DNA]</scope>
    <source>
        <strain evidence="3">1/k</strain>
    </source>
</reference>
<evidence type="ECO:0000256" key="1">
    <source>
        <dbReference type="PIRNR" id="PIRNR037226"/>
    </source>
</evidence>
<dbReference type="KEGG" id="ctae:BGI42_00865"/>
<dbReference type="RefSeq" id="WP_069678527.1">
    <property type="nucleotide sequence ID" value="NZ_CP017253.2"/>
</dbReference>
<dbReference type="AlphaFoldDB" id="A0A1D7XG76"/>
<dbReference type="SUPFAM" id="SSF53187">
    <property type="entry name" value="Zn-dependent exopeptidases"/>
    <property type="match status" value="1"/>
</dbReference>
<evidence type="ECO:0000313" key="2">
    <source>
        <dbReference type="EMBL" id="AOR22361.1"/>
    </source>
</evidence>
<keyword evidence="2" id="KW-0378">Hydrolase</keyword>